<feature type="domain" description="ATP-dependent RecD2 DNA helicase OB-fold" evidence="7">
    <location>
        <begin position="15"/>
        <end position="86"/>
    </location>
</feature>
<dbReference type="HAMAP" id="MF_01488">
    <property type="entry name" value="RecD2"/>
    <property type="match status" value="1"/>
</dbReference>
<dbReference type="eggNOG" id="COG0507">
    <property type="taxonomic scope" value="Bacteria"/>
</dbReference>
<dbReference type="Gene3D" id="3.40.50.300">
    <property type="entry name" value="P-loop containing nucleotide triphosphate hydrolases"/>
    <property type="match status" value="2"/>
</dbReference>
<comment type="similarity">
    <text evidence="3">Belongs to the RecD family. RecD2 subfamily.</text>
</comment>
<dbReference type="GO" id="GO:0006310">
    <property type="term" value="P:DNA recombination"/>
    <property type="evidence" value="ECO:0007669"/>
    <property type="project" value="InterPro"/>
</dbReference>
<dbReference type="CDD" id="cd18809">
    <property type="entry name" value="SF1_C_RecD"/>
    <property type="match status" value="1"/>
</dbReference>
<keyword evidence="3 8" id="KW-0378">Hydrolase</keyword>
<feature type="domain" description="ATP-dependent RecD2 DNA helicase-like helix-hairpin-helix" evidence="5">
    <location>
        <begin position="152"/>
        <end position="240"/>
    </location>
</feature>
<dbReference type="InterPro" id="IPR010994">
    <property type="entry name" value="RuvA_2-like"/>
</dbReference>
<dbReference type="HOGENOM" id="CLU_007524_0_3_0"/>
<reference evidence="8 9" key="1">
    <citation type="journal article" date="2010" name="Stand. Genomic Sci.">
        <title>Non-contiguous finished genome sequence of Aminomonas paucivorans type strain (GLU-3).</title>
        <authorList>
            <person name="Pitluck S."/>
            <person name="Yasawong M."/>
            <person name="Held B."/>
            <person name="Lapidus A."/>
            <person name="Nolan M."/>
            <person name="Copeland A."/>
            <person name="Lucas S."/>
            <person name="Del Rio T.G."/>
            <person name="Tice H."/>
            <person name="Cheng J.F."/>
            <person name="Chertkov O."/>
            <person name="Goodwin L."/>
            <person name="Tapia R."/>
            <person name="Han C."/>
            <person name="Liolios K."/>
            <person name="Ivanova N."/>
            <person name="Mavromatis K."/>
            <person name="Ovchinnikova G."/>
            <person name="Pati A."/>
            <person name="Chen A."/>
            <person name="Palaniappan K."/>
            <person name="Land M."/>
            <person name="Hauser L."/>
            <person name="Chang Y.J."/>
            <person name="Jeffries C.D."/>
            <person name="Pukall R."/>
            <person name="Spring S."/>
            <person name="Rohde M."/>
            <person name="Sikorski J."/>
            <person name="Goker M."/>
            <person name="Woyke T."/>
            <person name="Bristow J."/>
            <person name="Eisen J.A."/>
            <person name="Markowitz V."/>
            <person name="Hugenholtz P."/>
            <person name="Kyrpides N.C."/>
            <person name="Klenk H.P."/>
        </authorList>
    </citation>
    <scope>NUCLEOTIDE SEQUENCE [LARGE SCALE GENOMIC DNA]</scope>
    <source>
        <strain evidence="8 9">DSM 12260</strain>
    </source>
</reference>
<evidence type="ECO:0000256" key="2">
    <source>
        <dbReference type="ARBA" id="ARBA00022840"/>
    </source>
</evidence>
<dbReference type="STRING" id="584708.Apau_1872"/>
<name>E3CW31_9BACT</name>
<dbReference type="InterPro" id="IPR029493">
    <property type="entry name" value="RecD2-like_HHH"/>
</dbReference>
<dbReference type="PaxDb" id="584708-Apau_1872"/>
<dbReference type="Pfam" id="PF18335">
    <property type="entry name" value="SH3_13"/>
    <property type="match status" value="1"/>
</dbReference>
<dbReference type="Proteomes" id="UP000005096">
    <property type="component" value="Chromosome"/>
</dbReference>
<dbReference type="Pfam" id="PF13538">
    <property type="entry name" value="UvrD_C_2"/>
    <property type="match status" value="1"/>
</dbReference>
<evidence type="ECO:0000313" key="8">
    <source>
        <dbReference type="EMBL" id="EFQ24286.1"/>
    </source>
</evidence>
<gene>
    <name evidence="3" type="primary">recD2</name>
    <name evidence="8" type="ORF">Apau_1872</name>
</gene>
<dbReference type="InterPro" id="IPR027417">
    <property type="entry name" value="P-loop_NTPase"/>
</dbReference>
<dbReference type="RefSeq" id="WP_006301518.1">
    <property type="nucleotide sequence ID" value="NZ_CM001022.1"/>
</dbReference>
<feature type="domain" description="UvrD-like helicase C-terminal" evidence="4">
    <location>
        <begin position="656"/>
        <end position="704"/>
    </location>
</feature>
<protein>
    <recommendedName>
        <fullName evidence="3">ATP-dependent RecD2 DNA helicase</fullName>
        <ecNumber evidence="3">5.6.2.3</ecNumber>
    </recommendedName>
    <alternativeName>
        <fullName evidence="3">DNA 5'-3' helicase subunit RecD2</fullName>
    </alternativeName>
</protein>
<dbReference type="GO" id="GO:0005524">
    <property type="term" value="F:ATP binding"/>
    <property type="evidence" value="ECO:0007669"/>
    <property type="project" value="UniProtKB-UniRule"/>
</dbReference>
<dbReference type="Pfam" id="PF23139">
    <property type="entry name" value="OB_YrrC"/>
    <property type="match status" value="1"/>
</dbReference>
<feature type="binding site" evidence="3">
    <location>
        <begin position="362"/>
        <end position="366"/>
    </location>
    <ligand>
        <name>ATP</name>
        <dbReference type="ChEBI" id="CHEBI:30616"/>
    </ligand>
</feature>
<keyword evidence="3 8" id="KW-0347">Helicase</keyword>
<proteinExistence type="inferred from homology"/>
<dbReference type="NCBIfam" id="TIGR01448">
    <property type="entry name" value="recD_rel"/>
    <property type="match status" value="1"/>
</dbReference>
<comment type="catalytic activity">
    <reaction evidence="3">
        <text>ATP + H2O = ADP + phosphate + H(+)</text>
        <dbReference type="Rhea" id="RHEA:13065"/>
        <dbReference type="ChEBI" id="CHEBI:15377"/>
        <dbReference type="ChEBI" id="CHEBI:15378"/>
        <dbReference type="ChEBI" id="CHEBI:30616"/>
        <dbReference type="ChEBI" id="CHEBI:43474"/>
        <dbReference type="ChEBI" id="CHEBI:456216"/>
        <dbReference type="EC" id="5.6.2.3"/>
    </reaction>
</comment>
<dbReference type="InterPro" id="IPR050534">
    <property type="entry name" value="Coronavir_polyprotein_1ab"/>
</dbReference>
<dbReference type="GO" id="GO:0003677">
    <property type="term" value="F:DNA binding"/>
    <property type="evidence" value="ECO:0007669"/>
    <property type="project" value="UniProtKB-UniRule"/>
</dbReference>
<accession>E3CW31</accession>
<keyword evidence="2 3" id="KW-0067">ATP-binding</keyword>
<dbReference type="Gene3D" id="1.10.150.20">
    <property type="entry name" value="5' to 3' exonuclease, C-terminal subdomain"/>
    <property type="match status" value="1"/>
</dbReference>
<dbReference type="Pfam" id="PF14490">
    <property type="entry name" value="HHH_RecD2"/>
    <property type="match status" value="1"/>
</dbReference>
<dbReference type="Gene3D" id="1.10.10.2220">
    <property type="match status" value="1"/>
</dbReference>
<dbReference type="SUPFAM" id="SSF52540">
    <property type="entry name" value="P-loop containing nucleoside triphosphate hydrolases"/>
    <property type="match status" value="2"/>
</dbReference>
<evidence type="ECO:0000259" key="4">
    <source>
        <dbReference type="Pfam" id="PF13538"/>
    </source>
</evidence>
<evidence type="ECO:0000259" key="7">
    <source>
        <dbReference type="Pfam" id="PF23139"/>
    </source>
</evidence>
<dbReference type="CDD" id="cd17933">
    <property type="entry name" value="DEXSc_RecD-like"/>
    <property type="match status" value="1"/>
</dbReference>
<dbReference type="GO" id="GO:0017116">
    <property type="term" value="F:single-stranded DNA helicase activity"/>
    <property type="evidence" value="ECO:0007669"/>
    <property type="project" value="TreeGrafter"/>
</dbReference>
<evidence type="ECO:0000259" key="6">
    <source>
        <dbReference type="Pfam" id="PF18335"/>
    </source>
</evidence>
<evidence type="ECO:0000256" key="1">
    <source>
        <dbReference type="ARBA" id="ARBA00022741"/>
    </source>
</evidence>
<keyword evidence="1 3" id="KW-0547">Nucleotide-binding</keyword>
<evidence type="ECO:0000259" key="5">
    <source>
        <dbReference type="Pfam" id="PF14490"/>
    </source>
</evidence>
<dbReference type="InterPro" id="IPR041451">
    <property type="entry name" value="RecD2_SH13"/>
</dbReference>
<dbReference type="Gene3D" id="2.30.30.940">
    <property type="match status" value="1"/>
</dbReference>
<dbReference type="PANTHER" id="PTHR43788:SF6">
    <property type="entry name" value="DNA HELICASE B"/>
    <property type="match status" value="1"/>
</dbReference>
<dbReference type="AlphaFoldDB" id="E3CW31"/>
<dbReference type="GO" id="GO:0016887">
    <property type="term" value="F:ATP hydrolysis activity"/>
    <property type="evidence" value="ECO:0007669"/>
    <property type="project" value="RHEA"/>
</dbReference>
<evidence type="ECO:0000256" key="3">
    <source>
        <dbReference type="HAMAP-Rule" id="MF_01488"/>
    </source>
</evidence>
<dbReference type="PANTHER" id="PTHR43788">
    <property type="entry name" value="DNA2/NAM7 HELICASE FAMILY MEMBER"/>
    <property type="match status" value="1"/>
</dbReference>
<dbReference type="Pfam" id="PF13245">
    <property type="entry name" value="AAA_19"/>
    <property type="match status" value="1"/>
</dbReference>
<dbReference type="GO" id="GO:0009338">
    <property type="term" value="C:exodeoxyribonuclease V complex"/>
    <property type="evidence" value="ECO:0007669"/>
    <property type="project" value="TreeGrafter"/>
</dbReference>
<dbReference type="EMBL" id="CM001022">
    <property type="protein sequence ID" value="EFQ24286.1"/>
    <property type="molecule type" value="Genomic_DNA"/>
</dbReference>
<dbReference type="InterPro" id="IPR027785">
    <property type="entry name" value="UvrD-like_helicase_C"/>
</dbReference>
<keyword evidence="3" id="KW-0238">DNA-binding</keyword>
<dbReference type="OrthoDB" id="9803432at2"/>
<keyword evidence="3" id="KW-0413">Isomerase</keyword>
<comment type="function">
    <text evidence="3">DNA-dependent ATPase and ATP-dependent 5'-3' DNA helicase. Has no activity on blunt DNA or DNA with 3'-overhangs, requires at least 10 bases of 5'-ssDNA for helicase activity.</text>
</comment>
<dbReference type="InterPro" id="IPR006345">
    <property type="entry name" value="RecD2"/>
</dbReference>
<evidence type="ECO:0000313" key="9">
    <source>
        <dbReference type="Proteomes" id="UP000005096"/>
    </source>
</evidence>
<sequence length="738" mass="80906">MGRDPGTASLEDRTSLEGELTSVSFRDDVTGYTVARVETSRGEEATVVGCFPLPSPGERLRFEGRWKVHPRFGPQFDVSFCRAEAPVSEEGLIRYLGSGVIRGIGPVLAARIVGVFGADTLRVLDEDFPRLREVPGIGERRREEFRLAWEAHRQRRGVLLFLHDHGIGAATANRIVRRYGDEAERVVRANPYQLAEDVEGIGFATADRIALKGGLDPGDPARVRAGLLFALRKAAEEGHVLLPRGELLRRAGDLLDLTADLEPALEGALEDGLLVQETFSPEPWKGEARGVYVPSLCRAEEAAAARLRDLLARPGSSEDPREAQEDLGKLEASLGITLAPAQREAVLAALLSRVVVVTGGPGTGKTTLVRLLVNLCEARGESVLLGAPTGRAAKRLGEATGREAKTLHRLLEFEPHTGRFQRNASNPLEGSRLVVDEVSMVDLPLFSCLLSALPRHGSLVLVGDADQLPSVGPGSVLRDLLASGAVPSVTLQEVFRQAEESRIVRSAHRILRGHLPEWENTPELQDFYFVPQEDPVRTAELVVELVSSRIPARFGLDPLLDIQVLCPMHRGDAGAQSLGARLQHALNPFGRELRRGSRVFREGDRVMQLRNDYDREIYNGDLGRITWVAPEGNLLHVRFEGREVPCLDEDLDCLMPAYAVTVHKAQGSEYPAVVVPLVTQHYVLLQRNLLYTAVTRGKRLVVLVGSRRALSLAVHNETIRARFGALAERLRHSGGMDE</sequence>
<dbReference type="SUPFAM" id="SSF47781">
    <property type="entry name" value="RuvA domain 2-like"/>
    <property type="match status" value="1"/>
</dbReference>
<organism evidence="8 9">
    <name type="scientific">Aminomonas paucivorans DSM 12260</name>
    <dbReference type="NCBI Taxonomy" id="584708"/>
    <lineage>
        <taxon>Bacteria</taxon>
        <taxon>Thermotogati</taxon>
        <taxon>Synergistota</taxon>
        <taxon>Synergistia</taxon>
        <taxon>Synergistales</taxon>
        <taxon>Synergistaceae</taxon>
        <taxon>Aminomonas</taxon>
    </lineage>
</organism>
<feature type="domain" description="ATP-dependent RecD2 DNA helicase SH3" evidence="6">
    <location>
        <begin position="580"/>
        <end position="639"/>
    </location>
</feature>
<dbReference type="InterPro" id="IPR055446">
    <property type="entry name" value="RecD2_N_OB"/>
</dbReference>
<keyword evidence="9" id="KW-1185">Reference proteome</keyword>
<dbReference type="EC" id="5.6.2.3" evidence="3"/>
<dbReference type="GO" id="GO:0043139">
    <property type="term" value="F:5'-3' DNA helicase activity"/>
    <property type="evidence" value="ECO:0007669"/>
    <property type="project" value="UniProtKB-UniRule"/>
</dbReference>